<dbReference type="PANTHER" id="PTHR24198">
    <property type="entry name" value="ANKYRIN REPEAT AND PROTEIN KINASE DOMAIN-CONTAINING PROTEIN"/>
    <property type="match status" value="1"/>
</dbReference>
<dbReference type="Gene3D" id="1.25.40.20">
    <property type="entry name" value="Ankyrin repeat-containing domain"/>
    <property type="match status" value="2"/>
</dbReference>
<accession>A0ABY9WXY6</accession>
<protein>
    <recommendedName>
        <fullName evidence="6">Ankyrin repeat protein</fullName>
    </recommendedName>
</protein>
<dbReference type="PROSITE" id="PS50297">
    <property type="entry name" value="ANK_REP_REGION"/>
    <property type="match status" value="1"/>
</dbReference>
<dbReference type="Proteomes" id="UP001611383">
    <property type="component" value="Chromosome"/>
</dbReference>
<evidence type="ECO:0008006" key="6">
    <source>
        <dbReference type="Google" id="ProtNLM"/>
    </source>
</evidence>
<dbReference type="EMBL" id="CP043494">
    <property type="protein sequence ID" value="WNG48021.1"/>
    <property type="molecule type" value="Genomic_DNA"/>
</dbReference>
<dbReference type="RefSeq" id="WP_395805015.1">
    <property type="nucleotide sequence ID" value="NZ_CP043494.1"/>
</dbReference>
<keyword evidence="5" id="KW-1185">Reference proteome</keyword>
<name>A0ABY9WXY6_9BACT</name>
<organism evidence="4 5">
    <name type="scientific">Archangium minus</name>
    <dbReference type="NCBI Taxonomy" id="83450"/>
    <lineage>
        <taxon>Bacteria</taxon>
        <taxon>Pseudomonadati</taxon>
        <taxon>Myxococcota</taxon>
        <taxon>Myxococcia</taxon>
        <taxon>Myxococcales</taxon>
        <taxon>Cystobacterineae</taxon>
        <taxon>Archangiaceae</taxon>
        <taxon>Archangium</taxon>
    </lineage>
</organism>
<proteinExistence type="predicted"/>
<reference evidence="4 5" key="1">
    <citation type="submission" date="2019-08" db="EMBL/GenBank/DDBJ databases">
        <title>Archangium and Cystobacter genomes.</title>
        <authorList>
            <person name="Chen I.-C.K."/>
            <person name="Wielgoss S."/>
        </authorList>
    </citation>
    <scope>NUCLEOTIDE SEQUENCE [LARGE SCALE GENOMIC DNA]</scope>
    <source>
        <strain evidence="4 5">Cbm 6</strain>
    </source>
</reference>
<evidence type="ECO:0000256" key="1">
    <source>
        <dbReference type="ARBA" id="ARBA00022737"/>
    </source>
</evidence>
<dbReference type="SUPFAM" id="SSF48403">
    <property type="entry name" value="Ankyrin repeat"/>
    <property type="match status" value="1"/>
</dbReference>
<dbReference type="PANTHER" id="PTHR24198:SF165">
    <property type="entry name" value="ANKYRIN REPEAT-CONTAINING PROTEIN-RELATED"/>
    <property type="match status" value="1"/>
</dbReference>
<dbReference type="InterPro" id="IPR036770">
    <property type="entry name" value="Ankyrin_rpt-contain_sf"/>
</dbReference>
<dbReference type="Pfam" id="PF12796">
    <property type="entry name" value="Ank_2"/>
    <property type="match status" value="1"/>
</dbReference>
<dbReference type="InterPro" id="IPR002110">
    <property type="entry name" value="Ankyrin_rpt"/>
</dbReference>
<keyword evidence="1" id="KW-0677">Repeat</keyword>
<gene>
    <name evidence="4" type="ORF">F0U60_30675</name>
</gene>
<dbReference type="PROSITE" id="PS50088">
    <property type="entry name" value="ANK_REPEAT"/>
    <property type="match status" value="1"/>
</dbReference>
<dbReference type="SMART" id="SM00248">
    <property type="entry name" value="ANK"/>
    <property type="match status" value="4"/>
</dbReference>
<sequence length="297" mass="31754">MADLEAALDAFYAGDAEGLERLLRAEPALVHARVTSAEGHYCGYFHEATLLHHVAGNPFIRPLPTATTELARLLLELGAEVDAATRSGPAQPDDIGWSTLGLVATSNTAHRAGHQQPLLELLLARGANIDFRNGGPLVGALYYGEVEAARFLVERGARYDLVTAAGLGRIDLMARFVRDDGTLTPDAHALVHYSLVRERPASRAEILGLALVFASMGGNRDAVAWLLDRGTSVHVRPPFDHAATPLHWAALRGHAEVASLLLERGADRTVRDTSFGATPQGWAEHAGHQSVAALLAL</sequence>
<evidence type="ECO:0000256" key="2">
    <source>
        <dbReference type="ARBA" id="ARBA00023043"/>
    </source>
</evidence>
<evidence type="ECO:0000313" key="4">
    <source>
        <dbReference type="EMBL" id="WNG48021.1"/>
    </source>
</evidence>
<feature type="repeat" description="ANK" evidence="3">
    <location>
        <begin position="241"/>
        <end position="273"/>
    </location>
</feature>
<evidence type="ECO:0000313" key="5">
    <source>
        <dbReference type="Proteomes" id="UP001611383"/>
    </source>
</evidence>
<evidence type="ECO:0000256" key="3">
    <source>
        <dbReference type="PROSITE-ProRule" id="PRU00023"/>
    </source>
</evidence>
<keyword evidence="2 3" id="KW-0040">ANK repeat</keyword>